<evidence type="ECO:0000259" key="1">
    <source>
        <dbReference type="Pfam" id="PF01266"/>
    </source>
</evidence>
<dbReference type="SUPFAM" id="SSF51905">
    <property type="entry name" value="FAD/NAD(P)-binding domain"/>
    <property type="match status" value="1"/>
</dbReference>
<reference evidence="2 3" key="1">
    <citation type="journal article" date="2018" name="Sci. Rep.">
        <title>Genome sequence of the cauliflower mushroom Sparassis crispa (Hanabiratake) and its association with beneficial usage.</title>
        <authorList>
            <person name="Kiyama R."/>
            <person name="Furutani Y."/>
            <person name="Kawaguchi K."/>
            <person name="Nakanishi T."/>
        </authorList>
    </citation>
    <scope>NUCLEOTIDE SEQUENCE [LARGE SCALE GENOMIC DNA]</scope>
</reference>
<dbReference type="InterPro" id="IPR006076">
    <property type="entry name" value="FAD-dep_OxRdtase"/>
</dbReference>
<dbReference type="GO" id="GO:0005737">
    <property type="term" value="C:cytoplasm"/>
    <property type="evidence" value="ECO:0007669"/>
    <property type="project" value="TreeGrafter"/>
</dbReference>
<dbReference type="RefSeq" id="XP_027609510.1">
    <property type="nucleotide sequence ID" value="XM_027753709.1"/>
</dbReference>
<accession>A0A401G8W2</accession>
<comment type="caution">
    <text evidence="2">The sequence shown here is derived from an EMBL/GenBank/DDBJ whole genome shotgun (WGS) entry which is preliminary data.</text>
</comment>
<name>A0A401G8W2_9APHY</name>
<dbReference type="PANTHER" id="PTHR13847">
    <property type="entry name" value="SARCOSINE DEHYDROGENASE-RELATED"/>
    <property type="match status" value="1"/>
</dbReference>
<dbReference type="InParanoid" id="A0A401G8W2"/>
<dbReference type="EMBL" id="BFAD01000001">
    <property type="protein sequence ID" value="GBE78597.1"/>
    <property type="molecule type" value="Genomic_DNA"/>
</dbReference>
<dbReference type="Pfam" id="PF01266">
    <property type="entry name" value="DAO"/>
    <property type="match status" value="1"/>
</dbReference>
<dbReference type="STRING" id="139825.A0A401G8W2"/>
<organism evidence="2 3">
    <name type="scientific">Sparassis crispa</name>
    <dbReference type="NCBI Taxonomy" id="139825"/>
    <lineage>
        <taxon>Eukaryota</taxon>
        <taxon>Fungi</taxon>
        <taxon>Dikarya</taxon>
        <taxon>Basidiomycota</taxon>
        <taxon>Agaricomycotina</taxon>
        <taxon>Agaricomycetes</taxon>
        <taxon>Polyporales</taxon>
        <taxon>Sparassidaceae</taxon>
        <taxon>Sparassis</taxon>
    </lineage>
</organism>
<dbReference type="Gene3D" id="3.30.9.10">
    <property type="entry name" value="D-Amino Acid Oxidase, subunit A, domain 2"/>
    <property type="match status" value="1"/>
</dbReference>
<dbReference type="OrthoDB" id="429143at2759"/>
<evidence type="ECO:0000313" key="3">
    <source>
        <dbReference type="Proteomes" id="UP000287166"/>
    </source>
</evidence>
<dbReference type="AlphaFoldDB" id="A0A401G8W2"/>
<proteinExistence type="predicted"/>
<gene>
    <name evidence="2" type="ORF">SCP_0114860</name>
</gene>
<protein>
    <recommendedName>
        <fullName evidence="1">FAD dependent oxidoreductase domain-containing protein</fullName>
    </recommendedName>
</protein>
<sequence length="522" mass="56805">MGNLFSKARLVLEAGIHLSKTYDLLADRIATPPGLPIPNPTRPFWTDPPSPISSDGDPLPDYADVVIIGSGITGASVAYTLLGLDSSLKVVMLEARDVCSGATARNGGHINAPLYHDYSELKERYGERAAEIMIRFRLEHLREFRRVALAEDILKVSQVRETEHLDVYANTEGFAQAKENLAKWKNDMPVEASGFESYDGSEAKTKFRLGEQAVGCIRNPGGAIHPYRFVTSLLAKLLDRYPSQFHIATRTPCTAIHASTASAPHYTLTTPHGSITTPHVVHATNGWVSHLLAPLRAKVIPARGVMTVQRPGSSLSASTHDGGRSYVFYRDTTGYDYLTQLPTDEHELMFGGAWAVAVSDGLPELGFADDSEYNFAAAAHLAGALPLYFGPEHWGEEARISESVESTQWGIGRTKAQWSGVLAISVDGLPWVGRVPPKVSGRAQPAPKVATKEGAALAPPGEWIAAGYTGEGMVHAWMSGKALAYMVLGREGEIEAWFPDILRVTEKRWKAASVDDMISRFM</sequence>
<dbReference type="PANTHER" id="PTHR13847:SF213">
    <property type="entry name" value="DEPENDENT OXIDOREDUCTASE, PUTATIVE-RELATED"/>
    <property type="match status" value="1"/>
</dbReference>
<dbReference type="Proteomes" id="UP000287166">
    <property type="component" value="Unassembled WGS sequence"/>
</dbReference>
<keyword evidence="3" id="KW-1185">Reference proteome</keyword>
<feature type="domain" description="FAD dependent oxidoreductase" evidence="1">
    <location>
        <begin position="64"/>
        <end position="486"/>
    </location>
</feature>
<dbReference type="Gene3D" id="3.50.50.60">
    <property type="entry name" value="FAD/NAD(P)-binding domain"/>
    <property type="match status" value="1"/>
</dbReference>
<evidence type="ECO:0000313" key="2">
    <source>
        <dbReference type="EMBL" id="GBE78597.1"/>
    </source>
</evidence>
<dbReference type="GeneID" id="38775514"/>
<dbReference type="InterPro" id="IPR036188">
    <property type="entry name" value="FAD/NAD-bd_sf"/>
</dbReference>